<feature type="non-terminal residue" evidence="1">
    <location>
        <position position="1"/>
    </location>
</feature>
<dbReference type="AlphaFoldDB" id="A0A3P7L190"/>
<name>A0A3P7L190_ONCOC</name>
<accession>A0A3P7L190</accession>
<dbReference type="Proteomes" id="UP000271087">
    <property type="component" value="Unassembled WGS sequence"/>
</dbReference>
<evidence type="ECO:0000313" key="2">
    <source>
        <dbReference type="Proteomes" id="UP000271087"/>
    </source>
</evidence>
<organism evidence="1 2">
    <name type="scientific">Onchocerca ochengi</name>
    <name type="common">Filarial nematode worm</name>
    <dbReference type="NCBI Taxonomy" id="42157"/>
    <lineage>
        <taxon>Eukaryota</taxon>
        <taxon>Metazoa</taxon>
        <taxon>Ecdysozoa</taxon>
        <taxon>Nematoda</taxon>
        <taxon>Chromadorea</taxon>
        <taxon>Rhabditida</taxon>
        <taxon>Spirurina</taxon>
        <taxon>Spiruromorpha</taxon>
        <taxon>Filarioidea</taxon>
        <taxon>Onchocercidae</taxon>
        <taxon>Onchocerca</taxon>
    </lineage>
</organism>
<evidence type="ECO:0000313" key="1">
    <source>
        <dbReference type="EMBL" id="VDN03923.1"/>
    </source>
</evidence>
<gene>
    <name evidence="1" type="ORF">NOO_LOCUS13634</name>
</gene>
<dbReference type="EMBL" id="UYRW01017058">
    <property type="protein sequence ID" value="VDN03923.1"/>
    <property type="molecule type" value="Genomic_DNA"/>
</dbReference>
<protein>
    <submittedName>
        <fullName evidence="1">Uncharacterized protein</fullName>
    </submittedName>
</protein>
<proteinExistence type="predicted"/>
<keyword evidence="2" id="KW-1185">Reference proteome</keyword>
<sequence>NLAARTPVSMASNSSLGILIPLIGAILDLAKSNAVSFPLTFWFRMYIAAEYATFEASVNT</sequence>
<reference evidence="1 2" key="1">
    <citation type="submission" date="2018-08" db="EMBL/GenBank/DDBJ databases">
        <authorList>
            <person name="Laetsch R D."/>
            <person name="Stevens L."/>
            <person name="Kumar S."/>
            <person name="Blaxter L. M."/>
        </authorList>
    </citation>
    <scope>NUCLEOTIDE SEQUENCE [LARGE SCALE GENOMIC DNA]</scope>
</reference>